<dbReference type="PATRIC" id="fig|634113.3.peg.172"/>
<comment type="subunit">
    <text evidence="8 9">Part of the 30S ribosomal subunit. Contacts proteins S5 and S12.</text>
</comment>
<dbReference type="Proteomes" id="UP000069926">
    <property type="component" value="Chromosome"/>
</dbReference>
<evidence type="ECO:0000256" key="7">
    <source>
        <dbReference type="ARBA" id="ARBA00035258"/>
    </source>
</evidence>
<evidence type="ECO:0000256" key="3">
    <source>
        <dbReference type="ARBA" id="ARBA00022730"/>
    </source>
</evidence>
<evidence type="ECO:0000256" key="6">
    <source>
        <dbReference type="ARBA" id="ARBA00023274"/>
    </source>
</evidence>
<dbReference type="GO" id="GO:0005840">
    <property type="term" value="C:ribosome"/>
    <property type="evidence" value="ECO:0007669"/>
    <property type="project" value="UniProtKB-KW"/>
</dbReference>
<dbReference type="InterPro" id="IPR035987">
    <property type="entry name" value="Ribosomal_uS8_sf"/>
</dbReference>
<reference evidence="11 12" key="1">
    <citation type="submission" date="2016-01" db="EMBL/GenBank/DDBJ databases">
        <title>Genome sequence of Ca. Arsenophonus lipopteni, the exclusive symbiont of a blood sucking fly Lipoptena cervi (Diptera: Hippoboscidae).</title>
        <authorList>
            <person name="Novakova E."/>
            <person name="Hypsa V."/>
            <person name="Nguyen P."/>
            <person name="Husnik F."/>
            <person name="Darby A.C."/>
        </authorList>
    </citation>
    <scope>NUCLEOTIDE SEQUENCE [LARGE SCALE GENOMIC DNA]</scope>
    <source>
        <strain evidence="11 12">CB</strain>
    </source>
</reference>
<dbReference type="Gene3D" id="3.30.1490.10">
    <property type="match status" value="1"/>
</dbReference>
<name>A0A0X9VDV8_9GAMM</name>
<proteinExistence type="inferred from homology"/>
<organism evidence="11 12">
    <name type="scientific">Candidatus Arsenophonus lipoptenae</name>
    <dbReference type="NCBI Taxonomy" id="634113"/>
    <lineage>
        <taxon>Bacteria</taxon>
        <taxon>Pseudomonadati</taxon>
        <taxon>Pseudomonadota</taxon>
        <taxon>Gammaproteobacteria</taxon>
        <taxon>Enterobacterales</taxon>
        <taxon>Morganellaceae</taxon>
        <taxon>Arsenophonus</taxon>
    </lineage>
</organism>
<evidence type="ECO:0000313" key="12">
    <source>
        <dbReference type="Proteomes" id="UP000069926"/>
    </source>
</evidence>
<evidence type="ECO:0000256" key="10">
    <source>
        <dbReference type="RuleBase" id="RU003660"/>
    </source>
</evidence>
<evidence type="ECO:0000256" key="1">
    <source>
        <dbReference type="ARBA" id="ARBA00002569"/>
    </source>
</evidence>
<dbReference type="NCBIfam" id="NF001109">
    <property type="entry name" value="PRK00136.1"/>
    <property type="match status" value="1"/>
</dbReference>
<evidence type="ECO:0000256" key="9">
    <source>
        <dbReference type="HAMAP-Rule" id="MF_01302"/>
    </source>
</evidence>
<evidence type="ECO:0000313" key="11">
    <source>
        <dbReference type="EMBL" id="AMA64764.1"/>
    </source>
</evidence>
<dbReference type="RefSeq" id="WP_066282956.1">
    <property type="nucleotide sequence ID" value="NZ_CP013920.1"/>
</dbReference>
<dbReference type="HAMAP" id="MF_01302_B">
    <property type="entry name" value="Ribosomal_uS8_B"/>
    <property type="match status" value="1"/>
</dbReference>
<accession>A0A0X9VDV8</accession>
<dbReference type="InterPro" id="IPR047863">
    <property type="entry name" value="Ribosomal_uS8_CS"/>
</dbReference>
<evidence type="ECO:0000256" key="8">
    <source>
        <dbReference type="ARBA" id="ARBA00046740"/>
    </source>
</evidence>
<sequence>MSMQDPIADMLTRIRNGQVANKSLVTIPSSKLRVAIAAVLKDTGYINNYEVEDNVKPILKITLKYFRGKAVIEIIERISRPSLRVYKKSNVLPMVMDGLGIAIISTSKGVMTDRLARQIGLGGEVICYVA</sequence>
<keyword evidence="4 9" id="KW-0694">RNA-binding</keyword>
<dbReference type="PANTHER" id="PTHR11758">
    <property type="entry name" value="40S RIBOSOMAL PROTEIN S15A"/>
    <property type="match status" value="1"/>
</dbReference>
<protein>
    <recommendedName>
        <fullName evidence="7 9">Small ribosomal subunit protein uS8</fullName>
    </recommendedName>
</protein>
<dbReference type="GO" id="GO:0019843">
    <property type="term" value="F:rRNA binding"/>
    <property type="evidence" value="ECO:0007669"/>
    <property type="project" value="UniProtKB-UniRule"/>
</dbReference>
<dbReference type="AlphaFoldDB" id="A0A0X9VDV8"/>
<dbReference type="EMBL" id="CP013920">
    <property type="protein sequence ID" value="AMA64764.1"/>
    <property type="molecule type" value="Genomic_DNA"/>
</dbReference>
<dbReference type="KEGG" id="asy:AUT07_00178"/>
<evidence type="ECO:0000256" key="5">
    <source>
        <dbReference type="ARBA" id="ARBA00022980"/>
    </source>
</evidence>
<evidence type="ECO:0000256" key="2">
    <source>
        <dbReference type="ARBA" id="ARBA00006471"/>
    </source>
</evidence>
<dbReference type="GO" id="GO:0006412">
    <property type="term" value="P:translation"/>
    <property type="evidence" value="ECO:0007669"/>
    <property type="project" value="UniProtKB-UniRule"/>
</dbReference>
<dbReference type="FunFam" id="3.30.1370.30:FF:000003">
    <property type="entry name" value="30S ribosomal protein S8"/>
    <property type="match status" value="1"/>
</dbReference>
<dbReference type="OrthoDB" id="9802617at2"/>
<dbReference type="GO" id="GO:0003735">
    <property type="term" value="F:structural constituent of ribosome"/>
    <property type="evidence" value="ECO:0007669"/>
    <property type="project" value="InterPro"/>
</dbReference>
<dbReference type="PROSITE" id="PS00053">
    <property type="entry name" value="RIBOSOMAL_S8"/>
    <property type="match status" value="1"/>
</dbReference>
<dbReference type="Gene3D" id="3.30.1370.30">
    <property type="match status" value="1"/>
</dbReference>
<dbReference type="FunFam" id="3.30.1490.10:FF:000001">
    <property type="entry name" value="30S ribosomal protein S8"/>
    <property type="match status" value="1"/>
</dbReference>
<comment type="function">
    <text evidence="1 9">One of the primary rRNA binding proteins, it binds directly to 16S rRNA central domain where it helps coordinate assembly of the platform of the 30S subunit.</text>
</comment>
<dbReference type="GO" id="GO:0005737">
    <property type="term" value="C:cytoplasm"/>
    <property type="evidence" value="ECO:0007669"/>
    <property type="project" value="UniProtKB-ARBA"/>
</dbReference>
<keyword evidence="3 9" id="KW-0699">rRNA-binding</keyword>
<dbReference type="GO" id="GO:1990904">
    <property type="term" value="C:ribonucleoprotein complex"/>
    <property type="evidence" value="ECO:0007669"/>
    <property type="project" value="UniProtKB-KW"/>
</dbReference>
<dbReference type="STRING" id="634113.AUT07_00178"/>
<dbReference type="InterPro" id="IPR000630">
    <property type="entry name" value="Ribosomal_uS8"/>
</dbReference>
<dbReference type="Pfam" id="PF00410">
    <property type="entry name" value="Ribosomal_S8"/>
    <property type="match status" value="1"/>
</dbReference>
<evidence type="ECO:0000256" key="4">
    <source>
        <dbReference type="ARBA" id="ARBA00022884"/>
    </source>
</evidence>
<comment type="similarity">
    <text evidence="2 9 10">Belongs to the universal ribosomal protein uS8 family.</text>
</comment>
<keyword evidence="6 9" id="KW-0687">Ribonucleoprotein</keyword>
<keyword evidence="12" id="KW-1185">Reference proteome</keyword>
<gene>
    <name evidence="9 11" type="primary">rpsH</name>
    <name evidence="11" type="ORF">AUT07_00178</name>
</gene>
<dbReference type="SUPFAM" id="SSF56047">
    <property type="entry name" value="Ribosomal protein S8"/>
    <property type="match status" value="1"/>
</dbReference>
<keyword evidence="5 9" id="KW-0689">Ribosomal protein</keyword>